<keyword evidence="1" id="KW-0472">Membrane</keyword>
<reference evidence="3" key="1">
    <citation type="submission" date="2017-04" db="EMBL/GenBank/DDBJ databases">
        <title>Genome evolution of the luminous symbionts of deep sea anglerfish.</title>
        <authorList>
            <person name="Hendry T.A."/>
        </authorList>
    </citation>
    <scope>NUCLEOTIDE SEQUENCE [LARGE SCALE GENOMIC DNA]</scope>
</reference>
<keyword evidence="3" id="KW-1185">Reference proteome</keyword>
<feature type="transmembrane region" description="Helical" evidence="1">
    <location>
        <begin position="26"/>
        <end position="50"/>
    </location>
</feature>
<dbReference type="Proteomes" id="UP000219020">
    <property type="component" value="Unassembled WGS sequence"/>
</dbReference>
<gene>
    <name evidence="2" type="ORF">BTN49_0060</name>
</gene>
<dbReference type="AlphaFoldDB" id="A0A2A5T7Y4"/>
<evidence type="ECO:0000256" key="1">
    <source>
        <dbReference type="SAM" id="Phobius"/>
    </source>
</evidence>
<dbReference type="EMBL" id="NBYY01000002">
    <property type="protein sequence ID" value="PCS24242.1"/>
    <property type="molecule type" value="Genomic_DNA"/>
</dbReference>
<dbReference type="GeneID" id="66952951"/>
<dbReference type="RefSeq" id="WP_158523543.1">
    <property type="nucleotide sequence ID" value="NZ_CAWNJE010000021.1"/>
</dbReference>
<keyword evidence="1" id="KW-1133">Transmembrane helix</keyword>
<proteinExistence type="predicted"/>
<sequence>MNNLDAIFVDVDDFCQTFLPAWKKYLISSLVSSSLTLQLIIQGSIACFFARRTFHFR</sequence>
<keyword evidence="1" id="KW-0812">Transmembrane</keyword>
<comment type="caution">
    <text evidence="2">The sequence shown here is derived from an EMBL/GenBank/DDBJ whole genome shotgun (WGS) entry which is preliminary data.</text>
</comment>
<organism evidence="2 3">
    <name type="scientific">Candidatus Enterovibrio escicola</name>
    <dbReference type="NCBI Taxonomy" id="1927127"/>
    <lineage>
        <taxon>Bacteria</taxon>
        <taxon>Pseudomonadati</taxon>
        <taxon>Pseudomonadota</taxon>
        <taxon>Gammaproteobacteria</taxon>
        <taxon>Vibrionales</taxon>
        <taxon>Vibrionaceae</taxon>
        <taxon>Enterovibrio</taxon>
    </lineage>
</organism>
<evidence type="ECO:0000313" key="2">
    <source>
        <dbReference type="EMBL" id="PCS24242.1"/>
    </source>
</evidence>
<protein>
    <submittedName>
        <fullName evidence="2">Mobile element protein</fullName>
    </submittedName>
</protein>
<accession>A0A2A5T7Y4</accession>
<evidence type="ECO:0000313" key="3">
    <source>
        <dbReference type="Proteomes" id="UP000219020"/>
    </source>
</evidence>
<name>A0A2A5T7Y4_9GAMM</name>